<sequence>MPKLSVILITKNAAVHIEACLTSVAYADEIIVVDCGSDDNTVALCRPFTDKIFITDDWPGFGPQKNRALAKATGEWVLSIDADERVTLALQEEIKQAITATHYTAFRLPRQSYYCGRWIKHSGWTPDYVTRLFRRDSARFSDDLVHEKVQLLQGDLCTLKTPLLHYSFNSLEEVLNKMNSYSSANALKYYEQGKKSSLKKAIFHGLWAFVRTYFLQAGFLDGREGFMLAVSNAEGTYYRYLKLMYL</sequence>
<dbReference type="EMBL" id="JAUCGM010000019">
    <property type="protein sequence ID" value="MDM8561903.1"/>
    <property type="molecule type" value="Genomic_DNA"/>
</dbReference>
<name>A0ABT7VQW1_9GAMM</name>
<dbReference type="SUPFAM" id="SSF53448">
    <property type="entry name" value="Nucleotide-diphospho-sugar transferases"/>
    <property type="match status" value="1"/>
</dbReference>
<accession>A0ABT7VQW1</accession>
<keyword evidence="3" id="KW-0808">Transferase</keyword>
<dbReference type="Pfam" id="PF00535">
    <property type="entry name" value="Glycos_transf_2"/>
    <property type="match status" value="1"/>
</dbReference>
<evidence type="ECO:0000313" key="3">
    <source>
        <dbReference type="EMBL" id="MDM8561903.1"/>
    </source>
</evidence>
<reference evidence="3" key="1">
    <citation type="submission" date="2023-06" db="EMBL/GenBank/DDBJ databases">
        <title>Uncultivated large filamentous bacteria from sulfidic sediments reveal new species and different genomic features in energy metabolism and defense.</title>
        <authorList>
            <person name="Fonseca A."/>
        </authorList>
    </citation>
    <scope>NUCLEOTIDE SEQUENCE</scope>
    <source>
        <strain evidence="3">HSG4</strain>
    </source>
</reference>
<dbReference type="Gene3D" id="3.90.550.10">
    <property type="entry name" value="Spore Coat Polysaccharide Biosynthesis Protein SpsA, Chain A"/>
    <property type="match status" value="1"/>
</dbReference>
<comment type="caution">
    <text evidence="3">The sequence shown here is derived from an EMBL/GenBank/DDBJ whole genome shotgun (WGS) entry which is preliminary data.</text>
</comment>
<dbReference type="CDD" id="cd02511">
    <property type="entry name" value="Beta4Glucosyltransferase"/>
    <property type="match status" value="1"/>
</dbReference>
<dbReference type="PANTHER" id="PTHR43630">
    <property type="entry name" value="POLY-BETA-1,6-N-ACETYL-D-GLUCOSAMINE SYNTHASE"/>
    <property type="match status" value="1"/>
</dbReference>
<dbReference type="GO" id="GO:0016757">
    <property type="term" value="F:glycosyltransferase activity"/>
    <property type="evidence" value="ECO:0007669"/>
    <property type="project" value="UniProtKB-KW"/>
</dbReference>
<dbReference type="PANTHER" id="PTHR43630:SF2">
    <property type="entry name" value="GLYCOSYLTRANSFERASE"/>
    <property type="match status" value="1"/>
</dbReference>
<dbReference type="InterPro" id="IPR029044">
    <property type="entry name" value="Nucleotide-diphossugar_trans"/>
</dbReference>
<feature type="domain" description="Glycosyltransferase 2-like" evidence="2">
    <location>
        <begin position="5"/>
        <end position="125"/>
    </location>
</feature>
<evidence type="ECO:0000313" key="4">
    <source>
        <dbReference type="Proteomes" id="UP001171945"/>
    </source>
</evidence>
<proteinExistence type="inferred from homology"/>
<organism evidence="3 4">
    <name type="scientific">Candidatus Marithioploca araucensis</name>
    <dbReference type="NCBI Taxonomy" id="70273"/>
    <lineage>
        <taxon>Bacteria</taxon>
        <taxon>Pseudomonadati</taxon>
        <taxon>Pseudomonadota</taxon>
        <taxon>Gammaproteobacteria</taxon>
        <taxon>Thiotrichales</taxon>
        <taxon>Thiotrichaceae</taxon>
        <taxon>Candidatus Marithioploca</taxon>
    </lineage>
</organism>
<comment type="similarity">
    <text evidence="1">Belongs to the glycosyltransferase 2 family. WaaE/KdtX subfamily.</text>
</comment>
<evidence type="ECO:0000256" key="1">
    <source>
        <dbReference type="ARBA" id="ARBA00038494"/>
    </source>
</evidence>
<gene>
    <name evidence="3" type="ORF">QUF54_00950</name>
</gene>
<keyword evidence="4" id="KW-1185">Reference proteome</keyword>
<protein>
    <submittedName>
        <fullName evidence="3">Glycosyltransferase family 2 protein</fullName>
        <ecNumber evidence="3">2.4.-.-</ecNumber>
    </submittedName>
</protein>
<keyword evidence="3" id="KW-0328">Glycosyltransferase</keyword>
<evidence type="ECO:0000259" key="2">
    <source>
        <dbReference type="Pfam" id="PF00535"/>
    </source>
</evidence>
<dbReference type="EC" id="2.4.-.-" evidence="3"/>
<dbReference type="Proteomes" id="UP001171945">
    <property type="component" value="Unassembled WGS sequence"/>
</dbReference>
<dbReference type="InterPro" id="IPR001173">
    <property type="entry name" value="Glyco_trans_2-like"/>
</dbReference>